<proteinExistence type="predicted"/>
<gene>
    <name evidence="2" type="ORF">ACFR9U_00305</name>
</gene>
<keyword evidence="1" id="KW-1133">Transmembrane helix</keyword>
<accession>A0ABD6C561</accession>
<evidence type="ECO:0000313" key="2">
    <source>
        <dbReference type="EMBL" id="MFD1585407.1"/>
    </source>
</evidence>
<name>A0ABD6C561_9EURY</name>
<protein>
    <submittedName>
        <fullName evidence="2">Uncharacterized protein</fullName>
    </submittedName>
</protein>
<dbReference type="RefSeq" id="WP_247377698.1">
    <property type="nucleotide sequence ID" value="NZ_JALLGV010000004.1"/>
</dbReference>
<keyword evidence="3" id="KW-1185">Reference proteome</keyword>
<evidence type="ECO:0000313" key="3">
    <source>
        <dbReference type="Proteomes" id="UP001597119"/>
    </source>
</evidence>
<dbReference type="AlphaFoldDB" id="A0ABD6C561"/>
<keyword evidence="1" id="KW-0472">Membrane</keyword>
<keyword evidence="1" id="KW-0812">Transmembrane</keyword>
<sequence>MVALQLSQMLSMPELVVGLVALVGVVMLVRFLIGLAIKVAIVGLVVLGTMLVLNQVLGLGLPGIETLLAAG</sequence>
<feature type="transmembrane region" description="Helical" evidence="1">
    <location>
        <begin position="15"/>
        <end position="33"/>
    </location>
</feature>
<reference evidence="2 3" key="1">
    <citation type="journal article" date="2019" name="Int. J. Syst. Evol. Microbiol.">
        <title>The Global Catalogue of Microorganisms (GCM) 10K type strain sequencing project: providing services to taxonomists for standard genome sequencing and annotation.</title>
        <authorList>
            <consortium name="The Broad Institute Genomics Platform"/>
            <consortium name="The Broad Institute Genome Sequencing Center for Infectious Disease"/>
            <person name="Wu L."/>
            <person name="Ma J."/>
        </authorList>
    </citation>
    <scope>NUCLEOTIDE SEQUENCE [LARGE SCALE GENOMIC DNA]</scope>
    <source>
        <strain evidence="2 3">CGMCC 1.12125</strain>
    </source>
</reference>
<dbReference type="Proteomes" id="UP001597119">
    <property type="component" value="Unassembled WGS sequence"/>
</dbReference>
<organism evidence="2 3">
    <name type="scientific">Halorientalis brevis</name>
    <dbReference type="NCBI Taxonomy" id="1126241"/>
    <lineage>
        <taxon>Archaea</taxon>
        <taxon>Methanobacteriati</taxon>
        <taxon>Methanobacteriota</taxon>
        <taxon>Stenosarchaea group</taxon>
        <taxon>Halobacteria</taxon>
        <taxon>Halobacteriales</taxon>
        <taxon>Haloarculaceae</taxon>
        <taxon>Halorientalis</taxon>
    </lineage>
</organism>
<evidence type="ECO:0000256" key="1">
    <source>
        <dbReference type="SAM" id="Phobius"/>
    </source>
</evidence>
<feature type="transmembrane region" description="Helical" evidence="1">
    <location>
        <begin position="40"/>
        <end position="61"/>
    </location>
</feature>
<comment type="caution">
    <text evidence="2">The sequence shown here is derived from an EMBL/GenBank/DDBJ whole genome shotgun (WGS) entry which is preliminary data.</text>
</comment>
<dbReference type="EMBL" id="JBHUDJ010000001">
    <property type="protein sequence ID" value="MFD1585407.1"/>
    <property type="molecule type" value="Genomic_DNA"/>
</dbReference>